<dbReference type="RefSeq" id="XP_002492683.1">
    <property type="nucleotide sequence ID" value="XM_002492638.1"/>
</dbReference>
<dbReference type="SUPFAM" id="SSF50978">
    <property type="entry name" value="WD40 repeat-like"/>
    <property type="match status" value="1"/>
</dbReference>
<evidence type="ECO:0000256" key="6">
    <source>
        <dbReference type="PROSITE-ProRule" id="PRU00221"/>
    </source>
</evidence>
<dbReference type="InParanoid" id="C4R4L8"/>
<keyword evidence="9" id="KW-1185">Reference proteome</keyword>
<gene>
    <name evidence="8" type="ordered locus">PAS_chr3_1191</name>
</gene>
<dbReference type="InterPro" id="IPR036322">
    <property type="entry name" value="WD40_repeat_dom_sf"/>
</dbReference>
<dbReference type="PRINTS" id="PR00320">
    <property type="entry name" value="GPROTEINBRPT"/>
</dbReference>
<dbReference type="GO" id="GO:0000786">
    <property type="term" value="C:nucleosome"/>
    <property type="evidence" value="ECO:0007669"/>
    <property type="project" value="EnsemblFungi"/>
</dbReference>
<dbReference type="SMR" id="C4R4L8"/>
<name>C4R4L8_KOMPG</name>
<keyword evidence="4" id="KW-0156">Chromatin regulator</keyword>
<dbReference type="InterPro" id="IPR001680">
    <property type="entry name" value="WD40_rpt"/>
</dbReference>
<dbReference type="KEGG" id="ppa:PAS_chr3_1191"/>
<dbReference type="GO" id="GO:0006335">
    <property type="term" value="P:DNA replication-dependent chromatin assembly"/>
    <property type="evidence" value="ECO:0007669"/>
    <property type="project" value="EnsemblFungi"/>
</dbReference>
<sequence>MAEEVDPVSLGDQTILRYKIWKKNSPYLYDYFQSKSLLWPSLSVEFLPDIERNDEDEFDYQRLIFGTFTSGASNEFLNFGMFSRHNEVSLRESLRNSLDNFDSVKGEISPLVLPSSKDSKNSNRSCEKLSIIQRIAHNGEVNKCKYLPQNPDIIATINNYGSVSIFDRTKHPSQPLSGTIKPDIYCTYHKDEGSCLSWNPSVEGELLSGSMDGTVVLWDIKKYTRDKDSLDPYKIFIAHDNGCNDLKFIPRHTSIFGSVGEDGFFKLWDTRQGLDPVKSTRLHQTGINSLSFSDQVPFTLATGDAEGQIKLLDLRNLENTIQDIKAHEESISTLEWNPHNSLLGSCSMDKTVKIWDFGDNEQPLKFTHGGHMFGVNDISWNPWDETMISSVGEDNSLHIWKPSKSIIGV</sequence>
<evidence type="ECO:0000313" key="9">
    <source>
        <dbReference type="Proteomes" id="UP000000314"/>
    </source>
</evidence>
<dbReference type="GO" id="GO:0005737">
    <property type="term" value="C:cytoplasm"/>
    <property type="evidence" value="ECO:0007669"/>
    <property type="project" value="EnsemblFungi"/>
</dbReference>
<evidence type="ECO:0000259" key="7">
    <source>
        <dbReference type="Pfam" id="PF12265"/>
    </source>
</evidence>
<keyword evidence="3" id="KW-0677">Repeat</keyword>
<dbReference type="Gene3D" id="2.130.10.10">
    <property type="entry name" value="YVTN repeat-like/Quinoprotein amine dehydrogenase"/>
    <property type="match status" value="1"/>
</dbReference>
<dbReference type="InterPro" id="IPR050459">
    <property type="entry name" value="WD_repeat_RBAP46/RBAP48/MSI1"/>
</dbReference>
<dbReference type="InterPro" id="IPR022052">
    <property type="entry name" value="Histone-bd_RBBP4-like_N"/>
</dbReference>
<dbReference type="Pfam" id="PF12265">
    <property type="entry name" value="CAF1C_H4-bd"/>
    <property type="match status" value="1"/>
</dbReference>
<evidence type="ECO:0000313" key="8">
    <source>
        <dbReference type="EMBL" id="CAY70504.1"/>
    </source>
</evidence>
<dbReference type="GO" id="GO:0005634">
    <property type="term" value="C:nucleus"/>
    <property type="evidence" value="ECO:0007669"/>
    <property type="project" value="UniProtKB-SubCell"/>
</dbReference>
<feature type="repeat" description="WD" evidence="6">
    <location>
        <begin position="324"/>
        <end position="365"/>
    </location>
</feature>
<dbReference type="OrthoDB" id="427795at2759"/>
<dbReference type="STRING" id="644223.C4R4L8"/>
<evidence type="ECO:0000256" key="3">
    <source>
        <dbReference type="ARBA" id="ARBA00022737"/>
    </source>
</evidence>
<evidence type="ECO:0000256" key="2">
    <source>
        <dbReference type="ARBA" id="ARBA00022574"/>
    </source>
</evidence>
<dbReference type="Pfam" id="PF00400">
    <property type="entry name" value="WD40"/>
    <property type="match status" value="5"/>
</dbReference>
<dbReference type="InterPro" id="IPR020472">
    <property type="entry name" value="WD40_PAC1"/>
</dbReference>
<dbReference type="eggNOG" id="KOG0264">
    <property type="taxonomic scope" value="Eukaryota"/>
</dbReference>
<dbReference type="PROSITE" id="PS50294">
    <property type="entry name" value="WD_REPEATS_REGION"/>
    <property type="match status" value="2"/>
</dbReference>
<dbReference type="Proteomes" id="UP000000314">
    <property type="component" value="Chromosome 3"/>
</dbReference>
<dbReference type="SMART" id="SM00320">
    <property type="entry name" value="WD40"/>
    <property type="match status" value="6"/>
</dbReference>
<feature type="repeat" description="WD" evidence="6">
    <location>
        <begin position="186"/>
        <end position="221"/>
    </location>
</feature>
<dbReference type="EMBL" id="FN392321">
    <property type="protein sequence ID" value="CAY70504.1"/>
    <property type="molecule type" value="Genomic_DNA"/>
</dbReference>
<protein>
    <recommendedName>
        <fullName evidence="7">Histone-binding protein RBBP4-like N-terminal domain-containing protein</fullName>
    </recommendedName>
</protein>
<accession>C4R4L8</accession>
<dbReference type="GeneID" id="8199585"/>
<feature type="repeat" description="WD" evidence="6">
    <location>
        <begin position="368"/>
        <end position="401"/>
    </location>
</feature>
<dbReference type="HOGENOM" id="CLU_020445_3_1_1"/>
<dbReference type="PROSITE" id="PS50082">
    <property type="entry name" value="WD_REPEATS_2"/>
    <property type="match status" value="3"/>
</dbReference>
<evidence type="ECO:0000256" key="4">
    <source>
        <dbReference type="ARBA" id="ARBA00022853"/>
    </source>
</evidence>
<reference evidence="8 9" key="1">
    <citation type="journal article" date="2009" name="Nat. Biotechnol.">
        <title>Genome sequence of the recombinant protein production host Pichia pastoris.</title>
        <authorList>
            <person name="De Schutter K."/>
            <person name="Lin Y.C."/>
            <person name="Tiels P."/>
            <person name="Van Hecke A."/>
            <person name="Glinka S."/>
            <person name="Weber-Lehmann J."/>
            <person name="Rouze P."/>
            <person name="Van de Peer Y."/>
            <person name="Callewaert N."/>
        </authorList>
    </citation>
    <scope>NUCLEOTIDE SEQUENCE [LARGE SCALE GENOMIC DNA]</scope>
    <source>
        <strain evidence="9">GS115 / ATCC 20864</strain>
    </source>
</reference>
<dbReference type="OMA" id="MPQNPDV"/>
<organism evidence="8 9">
    <name type="scientific">Komagataella phaffii (strain GS115 / ATCC 20864)</name>
    <name type="common">Yeast</name>
    <name type="synonym">Pichia pastoris</name>
    <dbReference type="NCBI Taxonomy" id="644223"/>
    <lineage>
        <taxon>Eukaryota</taxon>
        <taxon>Fungi</taxon>
        <taxon>Dikarya</taxon>
        <taxon>Ascomycota</taxon>
        <taxon>Saccharomycotina</taxon>
        <taxon>Pichiomycetes</taxon>
        <taxon>Pichiales</taxon>
        <taxon>Pichiaceae</taxon>
        <taxon>Komagataella</taxon>
    </lineage>
</organism>
<keyword evidence="2 6" id="KW-0853">WD repeat</keyword>
<dbReference type="GO" id="GO:0042393">
    <property type="term" value="F:histone binding"/>
    <property type="evidence" value="ECO:0007669"/>
    <property type="project" value="EnsemblFungi"/>
</dbReference>
<dbReference type="InterPro" id="IPR015943">
    <property type="entry name" value="WD40/YVTN_repeat-like_dom_sf"/>
</dbReference>
<proteinExistence type="predicted"/>
<feature type="domain" description="Histone-binding protein RBBP4-like N-terminal" evidence="7">
    <location>
        <begin position="17"/>
        <end position="78"/>
    </location>
</feature>
<evidence type="ECO:0000256" key="1">
    <source>
        <dbReference type="ARBA" id="ARBA00004123"/>
    </source>
</evidence>
<dbReference type="AlphaFoldDB" id="C4R4L8"/>
<dbReference type="InterPro" id="IPR019775">
    <property type="entry name" value="WD40_repeat_CS"/>
</dbReference>
<comment type="subcellular location">
    <subcellularLocation>
        <location evidence="1">Nucleus</location>
    </subcellularLocation>
</comment>
<dbReference type="PROSITE" id="PS00678">
    <property type="entry name" value="WD_REPEATS_1"/>
    <property type="match status" value="1"/>
</dbReference>
<evidence type="ECO:0000256" key="5">
    <source>
        <dbReference type="ARBA" id="ARBA00023242"/>
    </source>
</evidence>
<dbReference type="PANTHER" id="PTHR22850">
    <property type="entry name" value="WD40 REPEAT FAMILY"/>
    <property type="match status" value="1"/>
</dbReference>
<keyword evidence="5" id="KW-0539">Nucleus</keyword>
<dbReference type="GO" id="GO:0033186">
    <property type="term" value="C:CAF-1 complex"/>
    <property type="evidence" value="ECO:0007669"/>
    <property type="project" value="EnsemblFungi"/>
</dbReference>